<comment type="caution">
    <text evidence="6">The sequence shown here is derived from an EMBL/GenBank/DDBJ whole genome shotgun (WGS) entry which is preliminary data.</text>
</comment>
<reference evidence="7" key="1">
    <citation type="submission" date="2018-08" db="EMBL/GenBank/DDBJ databases">
        <authorList>
            <person name="Kim S.-J."/>
            <person name="Jung G.-Y."/>
        </authorList>
    </citation>
    <scope>NUCLEOTIDE SEQUENCE [LARGE SCALE GENOMIC DNA]</scope>
    <source>
        <strain evidence="7">GY_G</strain>
    </source>
</reference>
<dbReference type="GO" id="GO:0016020">
    <property type="term" value="C:membrane"/>
    <property type="evidence" value="ECO:0007669"/>
    <property type="project" value="TreeGrafter"/>
</dbReference>
<keyword evidence="3" id="KW-0411">Iron-sulfur</keyword>
<dbReference type="GO" id="GO:1990204">
    <property type="term" value="C:oxidoreductase complex"/>
    <property type="evidence" value="ECO:0007669"/>
    <property type="project" value="UniProtKB-ARBA"/>
</dbReference>
<evidence type="ECO:0000256" key="2">
    <source>
        <dbReference type="ARBA" id="ARBA00023004"/>
    </source>
</evidence>
<dbReference type="InterPro" id="IPR010046">
    <property type="entry name" value="Mopterin_OxRdtse_a_bac"/>
</dbReference>
<dbReference type="InterPro" id="IPR006656">
    <property type="entry name" value="Mopterin_OxRdtase"/>
</dbReference>
<protein>
    <submittedName>
        <fullName evidence="6">Histidine kinase</fullName>
    </submittedName>
</protein>
<keyword evidence="6" id="KW-0418">Kinase</keyword>
<dbReference type="Pfam" id="PF00384">
    <property type="entry name" value="Molybdopterin"/>
    <property type="match status" value="1"/>
</dbReference>
<dbReference type="AlphaFoldDB" id="A0A371BF92"/>
<dbReference type="SUPFAM" id="SSF50692">
    <property type="entry name" value="ADC-like"/>
    <property type="match status" value="1"/>
</dbReference>
<dbReference type="GO" id="GO:0008863">
    <property type="term" value="F:formate dehydrogenase (NAD+) activity"/>
    <property type="evidence" value="ECO:0007669"/>
    <property type="project" value="InterPro"/>
</dbReference>
<dbReference type="InterPro" id="IPR006657">
    <property type="entry name" value="MoPterin_dinucl-bd_dom"/>
</dbReference>
<dbReference type="InterPro" id="IPR009010">
    <property type="entry name" value="Asp_de-COase-like_dom_sf"/>
</dbReference>
<keyword evidence="6" id="KW-0808">Transferase</keyword>
<dbReference type="GO" id="GO:0030151">
    <property type="term" value="F:molybdenum ion binding"/>
    <property type="evidence" value="ECO:0007669"/>
    <property type="project" value="InterPro"/>
</dbReference>
<evidence type="ECO:0000256" key="1">
    <source>
        <dbReference type="ARBA" id="ARBA00022723"/>
    </source>
</evidence>
<feature type="domain" description="Molybdopterin oxidoreductase" evidence="4">
    <location>
        <begin position="103"/>
        <end position="461"/>
    </location>
</feature>
<dbReference type="RefSeq" id="WP_115547833.1">
    <property type="nucleotide sequence ID" value="NZ_QRGP01000001.1"/>
</dbReference>
<feature type="domain" description="Molybdopterin dinucleotide-binding" evidence="5">
    <location>
        <begin position="615"/>
        <end position="716"/>
    </location>
</feature>
<dbReference type="SUPFAM" id="SSF53706">
    <property type="entry name" value="Formate dehydrogenase/DMSO reductase, domains 1-3"/>
    <property type="match status" value="1"/>
</dbReference>
<dbReference type="OrthoDB" id="5287431at2"/>
<dbReference type="GO" id="GO:0043546">
    <property type="term" value="F:molybdopterin cofactor binding"/>
    <property type="evidence" value="ECO:0007669"/>
    <property type="project" value="InterPro"/>
</dbReference>
<dbReference type="Gene3D" id="3.40.50.740">
    <property type="match status" value="1"/>
</dbReference>
<dbReference type="PIRSF" id="PIRSF000144">
    <property type="entry name" value="CbbBc"/>
    <property type="match status" value="1"/>
</dbReference>
<accession>A0A371BF92</accession>
<dbReference type="GO" id="GO:0045333">
    <property type="term" value="P:cellular respiration"/>
    <property type="evidence" value="ECO:0007669"/>
    <property type="project" value="UniProtKB-ARBA"/>
</dbReference>
<dbReference type="Gene3D" id="3.40.228.10">
    <property type="entry name" value="Dimethylsulfoxide Reductase, domain 2"/>
    <property type="match status" value="1"/>
</dbReference>
<dbReference type="PANTHER" id="PTHR43105:SF4">
    <property type="entry name" value="PROTEIN YDEP"/>
    <property type="match status" value="1"/>
</dbReference>
<dbReference type="Pfam" id="PF01568">
    <property type="entry name" value="Molydop_binding"/>
    <property type="match status" value="1"/>
</dbReference>
<proteinExistence type="predicted"/>
<dbReference type="Gene3D" id="2.40.40.20">
    <property type="match status" value="1"/>
</dbReference>
<keyword evidence="7" id="KW-1185">Reference proteome</keyword>
<dbReference type="NCBIfam" id="TIGR01701">
    <property type="entry name" value="Fdhalpha-like"/>
    <property type="match status" value="1"/>
</dbReference>
<dbReference type="PANTHER" id="PTHR43105">
    <property type="entry name" value="RESPIRATORY NITRATE REDUCTASE"/>
    <property type="match status" value="1"/>
</dbReference>
<name>A0A371BF92_9SPHN</name>
<gene>
    <name evidence="6" type="ORF">DXH95_02240</name>
</gene>
<evidence type="ECO:0000259" key="4">
    <source>
        <dbReference type="Pfam" id="PF00384"/>
    </source>
</evidence>
<dbReference type="EMBL" id="QRGP01000001">
    <property type="protein sequence ID" value="RDV06275.1"/>
    <property type="molecule type" value="Genomic_DNA"/>
</dbReference>
<dbReference type="Proteomes" id="UP000263833">
    <property type="component" value="Unassembled WGS sequence"/>
</dbReference>
<sequence length="720" mass="78034">MTKQTVGGGPKKVLYALATARRIGLKNSAKALTSHNACKACGLGMGGQRGGMVNELGEFPSVCNKSIQAQSTDIQQPIPIEVLTHSLDDLRELDGYELEHLGRLGTPIYKPAGSDRYQPVEWDWALDHAAARLRDIDPNCSFFYSSGRSSNEAGFVFQLLARVWGTNNVNNCSYYCHQATGVGLDTTIGTGTSTVELADLGLADFLLVIGANPSSNHPRFIHQLKGVRERGGDVVFINPAKEPGLIKFAVPKSARSMLTGGTEIASDYLQPRIGGDIALLKGLAKAVLALGAEATEFIADHCTGFAEWRADIERQDWTEIEVAAGISRADIERVAALYASAKNAVFAWGMGVTHHVHGSDTVEYIANLALLRGMIGRLGAGLLPLRGHSNVQGIGTIGVKPVLADDVIVAMERAFDFKLPRSKGYDTMAAMKAAETGDIDAAIIMGGNLFQANPQSGWARTAMDRIGFKLFLTTTINRGHIEGVDAGESLILPVTARDEEWQPTTQESMFNFVRLSDGGIDRLDNVRPEVTILADLASRLLPDCPIDWQTFKQHRTIREAIAKIVPGMEPLADIDVAKQEFHIANRLLHTPAFQTADSKAHFVTRPTPKPHDAPLILTTVRSEGQFNTIIYERTDSYRGDADRWTVMLSPADIAAHGLNDGGTATLVSAQGRMEGVTIKSFDLAKGSVMAYYPEANILTGTKIDPRSKTPSFKATPVWFE</sequence>
<evidence type="ECO:0000313" key="6">
    <source>
        <dbReference type="EMBL" id="RDV06275.1"/>
    </source>
</evidence>
<keyword evidence="1" id="KW-0479">Metal-binding</keyword>
<dbReference type="GO" id="GO:0051539">
    <property type="term" value="F:4 iron, 4 sulfur cluster binding"/>
    <property type="evidence" value="ECO:0007669"/>
    <property type="project" value="InterPro"/>
</dbReference>
<dbReference type="InterPro" id="IPR050123">
    <property type="entry name" value="Prok_molybdopt-oxidoreductase"/>
</dbReference>
<organism evidence="6 7">
    <name type="scientific">Sphingorhabdus pulchriflava</name>
    <dbReference type="NCBI Taxonomy" id="2292257"/>
    <lineage>
        <taxon>Bacteria</taxon>
        <taxon>Pseudomonadati</taxon>
        <taxon>Pseudomonadota</taxon>
        <taxon>Alphaproteobacteria</taxon>
        <taxon>Sphingomonadales</taxon>
        <taxon>Sphingomonadaceae</taxon>
        <taxon>Sphingorhabdus</taxon>
    </lineage>
</organism>
<dbReference type="GO" id="GO:0016301">
    <property type="term" value="F:kinase activity"/>
    <property type="evidence" value="ECO:0007669"/>
    <property type="project" value="UniProtKB-KW"/>
</dbReference>
<evidence type="ECO:0000313" key="7">
    <source>
        <dbReference type="Proteomes" id="UP000263833"/>
    </source>
</evidence>
<evidence type="ECO:0000256" key="3">
    <source>
        <dbReference type="ARBA" id="ARBA00023014"/>
    </source>
</evidence>
<evidence type="ECO:0000259" key="5">
    <source>
        <dbReference type="Pfam" id="PF01568"/>
    </source>
</evidence>
<keyword evidence="2" id="KW-0408">Iron</keyword>